<sequence>MSVPSATMAVWASAWLHGSAAADDVLDALAAWGELQEVVAADEETADRTGLPVDGERAAGMALWLAALRGLGADSAALVLPVPGDVRGLGGAGPLVRPAVERGEAAVFGRAGLAAVPEDVADGVLRWTVFAVPGSPGADHTPIGEAEHGMTVAVREAAATLVSLDVARHRPNVRAEIAEFISSRPRLAWPPGMPPRSLRVLERAVEVEAILRAALGDGEGGAVSASAVRARGEALRPLADAVRGARCAAVAEAVRLLAGQHGGQFH</sequence>
<evidence type="ECO:0008006" key="3">
    <source>
        <dbReference type="Google" id="ProtNLM"/>
    </source>
</evidence>
<proteinExistence type="predicted"/>
<dbReference type="Proteomes" id="UP001589693">
    <property type="component" value="Unassembled WGS sequence"/>
</dbReference>
<keyword evidence="2" id="KW-1185">Reference proteome</keyword>
<protein>
    <recommendedName>
        <fullName evidence="3">Serine/threonine protein kinase</fullName>
    </recommendedName>
</protein>
<name>A0ABV5ZVV1_9PSEU</name>
<evidence type="ECO:0000313" key="1">
    <source>
        <dbReference type="EMBL" id="MFB9903856.1"/>
    </source>
</evidence>
<gene>
    <name evidence="1" type="ORF">ACFFQA_07890</name>
</gene>
<organism evidence="1 2">
    <name type="scientific">Allokutzneria oryzae</name>
    <dbReference type="NCBI Taxonomy" id="1378989"/>
    <lineage>
        <taxon>Bacteria</taxon>
        <taxon>Bacillati</taxon>
        <taxon>Actinomycetota</taxon>
        <taxon>Actinomycetes</taxon>
        <taxon>Pseudonocardiales</taxon>
        <taxon>Pseudonocardiaceae</taxon>
        <taxon>Allokutzneria</taxon>
    </lineage>
</organism>
<accession>A0ABV5ZVV1</accession>
<dbReference type="EMBL" id="JBHLZU010000006">
    <property type="protein sequence ID" value="MFB9903856.1"/>
    <property type="molecule type" value="Genomic_DNA"/>
</dbReference>
<evidence type="ECO:0000313" key="2">
    <source>
        <dbReference type="Proteomes" id="UP001589693"/>
    </source>
</evidence>
<dbReference type="RefSeq" id="WP_377851013.1">
    <property type="nucleotide sequence ID" value="NZ_JBHLZU010000006.1"/>
</dbReference>
<comment type="caution">
    <text evidence="1">The sequence shown here is derived from an EMBL/GenBank/DDBJ whole genome shotgun (WGS) entry which is preliminary data.</text>
</comment>
<reference evidence="1 2" key="1">
    <citation type="submission" date="2024-09" db="EMBL/GenBank/DDBJ databases">
        <authorList>
            <person name="Sun Q."/>
            <person name="Mori K."/>
        </authorList>
    </citation>
    <scope>NUCLEOTIDE SEQUENCE [LARGE SCALE GENOMIC DNA]</scope>
    <source>
        <strain evidence="1 2">TBRC 7907</strain>
    </source>
</reference>